<name>A0A437RR99_9BURK</name>
<dbReference type="AlphaFoldDB" id="A0A437RR99"/>
<feature type="domain" description="PhoD-like phosphatase metallophosphatase" evidence="2">
    <location>
        <begin position="164"/>
        <end position="529"/>
    </location>
</feature>
<dbReference type="PROSITE" id="PS51318">
    <property type="entry name" value="TAT"/>
    <property type="match status" value="1"/>
</dbReference>
<feature type="compositionally biased region" description="Polar residues" evidence="1">
    <location>
        <begin position="556"/>
        <end position="567"/>
    </location>
</feature>
<dbReference type="Pfam" id="PF16655">
    <property type="entry name" value="PhoD_N"/>
    <property type="match status" value="1"/>
</dbReference>
<feature type="region of interest" description="Disordered" evidence="1">
    <location>
        <begin position="556"/>
        <end position="575"/>
    </location>
</feature>
<dbReference type="RefSeq" id="WP_128226946.1">
    <property type="nucleotide sequence ID" value="NZ_SACR01000001.1"/>
</dbReference>
<evidence type="ECO:0000256" key="1">
    <source>
        <dbReference type="SAM" id="MobiDB-lite"/>
    </source>
</evidence>
<dbReference type="InterPro" id="IPR029052">
    <property type="entry name" value="Metallo-depent_PP-like"/>
</dbReference>
<dbReference type="Proteomes" id="UP000285575">
    <property type="component" value="Unassembled WGS sequence"/>
</dbReference>
<dbReference type="SUPFAM" id="SSF56300">
    <property type="entry name" value="Metallo-dependent phosphatases"/>
    <property type="match status" value="1"/>
</dbReference>
<dbReference type="InterPro" id="IPR006311">
    <property type="entry name" value="TAT_signal"/>
</dbReference>
<proteinExistence type="predicted"/>
<reference evidence="4 5" key="1">
    <citation type="submission" date="2019-01" db="EMBL/GenBank/DDBJ databases">
        <authorList>
            <person name="Chen W.-M."/>
        </authorList>
    </citation>
    <scope>NUCLEOTIDE SEQUENCE [LARGE SCALE GENOMIC DNA]</scope>
    <source>
        <strain evidence="4 5">KYPY4</strain>
    </source>
</reference>
<gene>
    <name evidence="4" type="ORF">EOE66_01685</name>
</gene>
<dbReference type="PANTHER" id="PTHR43606:SF2">
    <property type="entry name" value="ALKALINE PHOSPHATASE FAMILY PROTEIN (AFU_ORTHOLOGUE AFUA_5G03860)"/>
    <property type="match status" value="1"/>
</dbReference>
<dbReference type="CDD" id="cd07389">
    <property type="entry name" value="MPP_PhoD"/>
    <property type="match status" value="1"/>
</dbReference>
<dbReference type="Gene3D" id="2.60.40.380">
    <property type="entry name" value="Purple acid phosphatase-like, N-terminal"/>
    <property type="match status" value="1"/>
</dbReference>
<organism evidence="4 5">
    <name type="scientific">Rubrivivax rivuli</name>
    <dbReference type="NCBI Taxonomy" id="1862385"/>
    <lineage>
        <taxon>Bacteria</taxon>
        <taxon>Pseudomonadati</taxon>
        <taxon>Pseudomonadota</taxon>
        <taxon>Betaproteobacteria</taxon>
        <taxon>Burkholderiales</taxon>
        <taxon>Sphaerotilaceae</taxon>
        <taxon>Rubrivivax</taxon>
    </lineage>
</organism>
<dbReference type="Gene3D" id="3.60.21.70">
    <property type="entry name" value="PhoD-like phosphatase"/>
    <property type="match status" value="1"/>
</dbReference>
<evidence type="ECO:0000259" key="2">
    <source>
        <dbReference type="Pfam" id="PF09423"/>
    </source>
</evidence>
<evidence type="ECO:0000259" key="3">
    <source>
        <dbReference type="Pfam" id="PF16655"/>
    </source>
</evidence>
<evidence type="ECO:0000313" key="5">
    <source>
        <dbReference type="Proteomes" id="UP000285575"/>
    </source>
</evidence>
<accession>A0A437RR99</accession>
<dbReference type="PANTHER" id="PTHR43606">
    <property type="entry name" value="PHOSPHATASE, PUTATIVE (AFU_ORTHOLOGUE AFUA_6G08710)-RELATED"/>
    <property type="match status" value="1"/>
</dbReference>
<dbReference type="Pfam" id="PF09423">
    <property type="entry name" value="PhoD"/>
    <property type="match status" value="1"/>
</dbReference>
<protein>
    <recommendedName>
        <fullName evidence="6">Alkaline phosphatase</fullName>
    </recommendedName>
</protein>
<dbReference type="InterPro" id="IPR018946">
    <property type="entry name" value="PhoD-like_MPP"/>
</dbReference>
<feature type="domain" description="Phospholipase D N-terminal" evidence="3">
    <location>
        <begin position="59"/>
        <end position="152"/>
    </location>
</feature>
<dbReference type="InterPro" id="IPR038607">
    <property type="entry name" value="PhoD-like_sf"/>
</dbReference>
<comment type="caution">
    <text evidence="4">The sequence shown here is derived from an EMBL/GenBank/DDBJ whole genome shotgun (WGS) entry which is preliminary data.</text>
</comment>
<keyword evidence="5" id="KW-1185">Reference proteome</keyword>
<sequence length="575" mass="62335">MGRPSVLKPRPPAGTSRRGFFQRSGSAAVALASVAALPLSAGKASAAADARRGTGVFQHGVASGDPLPNAVILWTRITPAVPRGAPQASHAVRFELATDPGFTNVVARGATTTDAARDYTVKVDPARLRPATTYYYRFHAEGETSPIGRTRTLPVGATPRLRIAVASCSNHAAGYFNAYRRIAERADLDLVLHLGDYLYEYGPDEYGSVRTPEPAREMVTLSDYRQRHAQYKRDADLQAVHRQHPMVCIWDDHEVTNDAWVGGAENHTEGAEGSWPERVNVALQAYYEWMPIRTPDMRPGTPDLRRNQRAFRIGDLVELVMLEERLSARSKQLAATVPTPFGNGFVQAGEFLNPARTLLGAEQEAWLAARLRQSPARWKFIGQGVMFAQLKLQGAPLAAGGGVFVNTDQWDGYQPARDRVYDVLKGTGGQPGVDNVVVLTGDIHSSWAADLTQDPNNPNVAGGGYNPATGEGSRAVEFVCTSITSPGLPDPNGSTAAFLRSVNPHFKHIELTQRGYMLLDVTPARTVCEWWTVDTVASTSNVQTFATAFEVQHGSNRLQPSAQTTPPANVPPLAP</sequence>
<evidence type="ECO:0000313" key="4">
    <source>
        <dbReference type="EMBL" id="RVU49309.1"/>
    </source>
</evidence>
<dbReference type="InterPro" id="IPR052900">
    <property type="entry name" value="Phospholipid_Metab_Enz"/>
</dbReference>
<evidence type="ECO:0008006" key="6">
    <source>
        <dbReference type="Google" id="ProtNLM"/>
    </source>
</evidence>
<dbReference type="InterPro" id="IPR032093">
    <property type="entry name" value="PhoD_N"/>
</dbReference>
<dbReference type="EMBL" id="SACR01000001">
    <property type="protein sequence ID" value="RVU49309.1"/>
    <property type="molecule type" value="Genomic_DNA"/>
</dbReference>
<dbReference type="OrthoDB" id="327733at2"/>